<comment type="caution">
    <text evidence="1">The sequence shown here is derived from an EMBL/GenBank/DDBJ whole genome shotgun (WGS) entry which is preliminary data.</text>
</comment>
<dbReference type="AlphaFoldDB" id="X0W1J2"/>
<protein>
    <submittedName>
        <fullName evidence="1">Uncharacterized protein</fullName>
    </submittedName>
</protein>
<proteinExistence type="predicted"/>
<organism evidence="1">
    <name type="scientific">marine sediment metagenome</name>
    <dbReference type="NCBI Taxonomy" id="412755"/>
    <lineage>
        <taxon>unclassified sequences</taxon>
        <taxon>metagenomes</taxon>
        <taxon>ecological metagenomes</taxon>
    </lineage>
</organism>
<sequence length="69" mass="7934">MLDSETTTFLTTMRDSIESKLDSNAREQRDNVRRVESTLSDLSREMGEQTMALQNHKDDDNHNFAAIES</sequence>
<gene>
    <name evidence="1" type="ORF">S01H1_60009</name>
</gene>
<dbReference type="EMBL" id="BARS01039287">
    <property type="protein sequence ID" value="GAG17217.1"/>
    <property type="molecule type" value="Genomic_DNA"/>
</dbReference>
<name>X0W1J2_9ZZZZ</name>
<evidence type="ECO:0000313" key="1">
    <source>
        <dbReference type="EMBL" id="GAG17217.1"/>
    </source>
</evidence>
<feature type="non-terminal residue" evidence="1">
    <location>
        <position position="69"/>
    </location>
</feature>
<accession>X0W1J2</accession>
<reference evidence="1" key="1">
    <citation type="journal article" date="2014" name="Front. Microbiol.">
        <title>High frequency of phylogenetically diverse reductive dehalogenase-homologous genes in deep subseafloor sedimentary metagenomes.</title>
        <authorList>
            <person name="Kawai M."/>
            <person name="Futagami T."/>
            <person name="Toyoda A."/>
            <person name="Takaki Y."/>
            <person name="Nishi S."/>
            <person name="Hori S."/>
            <person name="Arai W."/>
            <person name="Tsubouchi T."/>
            <person name="Morono Y."/>
            <person name="Uchiyama I."/>
            <person name="Ito T."/>
            <person name="Fujiyama A."/>
            <person name="Inagaki F."/>
            <person name="Takami H."/>
        </authorList>
    </citation>
    <scope>NUCLEOTIDE SEQUENCE</scope>
    <source>
        <strain evidence="1">Expedition CK06-06</strain>
    </source>
</reference>